<evidence type="ECO:0000313" key="2">
    <source>
        <dbReference type="EMBL" id="KXZ40886.1"/>
    </source>
</evidence>
<dbReference type="AlphaFoldDB" id="A0A150FTH4"/>
<name>A0A150FTH4_GONPE</name>
<organism evidence="2 3">
    <name type="scientific">Gonium pectorale</name>
    <name type="common">Green alga</name>
    <dbReference type="NCBI Taxonomy" id="33097"/>
    <lineage>
        <taxon>Eukaryota</taxon>
        <taxon>Viridiplantae</taxon>
        <taxon>Chlorophyta</taxon>
        <taxon>core chlorophytes</taxon>
        <taxon>Chlorophyceae</taxon>
        <taxon>CS clade</taxon>
        <taxon>Chlamydomonadales</taxon>
        <taxon>Volvocaceae</taxon>
        <taxon>Gonium</taxon>
    </lineage>
</organism>
<feature type="region of interest" description="Disordered" evidence="1">
    <location>
        <begin position="14"/>
        <end position="42"/>
    </location>
</feature>
<keyword evidence="3" id="KW-1185">Reference proteome</keyword>
<accession>A0A150FTH4</accession>
<proteinExistence type="predicted"/>
<comment type="caution">
    <text evidence="2">The sequence shown here is derived from an EMBL/GenBank/DDBJ whole genome shotgun (WGS) entry which is preliminary data.</text>
</comment>
<protein>
    <submittedName>
        <fullName evidence="2">Uncharacterized protein</fullName>
    </submittedName>
</protein>
<evidence type="ECO:0000256" key="1">
    <source>
        <dbReference type="SAM" id="MobiDB-lite"/>
    </source>
</evidence>
<reference evidence="3" key="1">
    <citation type="journal article" date="2016" name="Nat. Commun.">
        <title>The Gonium pectorale genome demonstrates co-option of cell cycle regulation during the evolution of multicellularity.</title>
        <authorList>
            <person name="Hanschen E.R."/>
            <person name="Marriage T.N."/>
            <person name="Ferris P.J."/>
            <person name="Hamaji T."/>
            <person name="Toyoda A."/>
            <person name="Fujiyama A."/>
            <person name="Neme R."/>
            <person name="Noguchi H."/>
            <person name="Minakuchi Y."/>
            <person name="Suzuki M."/>
            <person name="Kawai-Toyooka H."/>
            <person name="Smith D.R."/>
            <person name="Sparks H."/>
            <person name="Anderson J."/>
            <person name="Bakaric R."/>
            <person name="Luria V."/>
            <person name="Karger A."/>
            <person name="Kirschner M.W."/>
            <person name="Durand P.M."/>
            <person name="Michod R.E."/>
            <person name="Nozaki H."/>
            <person name="Olson B.J."/>
        </authorList>
    </citation>
    <scope>NUCLEOTIDE SEQUENCE [LARGE SCALE GENOMIC DNA]</scope>
    <source>
        <strain evidence="3">NIES-2863</strain>
    </source>
</reference>
<evidence type="ECO:0000313" key="3">
    <source>
        <dbReference type="Proteomes" id="UP000075714"/>
    </source>
</evidence>
<dbReference type="Proteomes" id="UP000075714">
    <property type="component" value="Unassembled WGS sequence"/>
</dbReference>
<sequence>MFQASLAKAFRRHMGLPTPAPPAAPPAAAGAPPPHWREPHPNLEMDPATVVFAAEFMQQNPGSPYTPHVLLLFPYILFGILTNSQLRDLVPHSIKVWAVA</sequence>
<dbReference type="EMBL" id="LSYV01001516">
    <property type="protein sequence ID" value="KXZ40886.1"/>
    <property type="molecule type" value="Genomic_DNA"/>
</dbReference>
<gene>
    <name evidence="2" type="ORF">GPECTOR_1523g695</name>
</gene>